<dbReference type="PANTHER" id="PTHR36920">
    <property type="match status" value="1"/>
</dbReference>
<accession>A0A8J3AXX0</accession>
<reference evidence="4" key="1">
    <citation type="journal article" date="2019" name="Int. J. Syst. Evol. Microbiol.">
        <title>The Global Catalogue of Microorganisms (GCM) 10K type strain sequencing project: providing services to taxonomists for standard genome sequencing and annotation.</title>
        <authorList>
            <consortium name="The Broad Institute Genomics Platform"/>
            <consortium name="The Broad Institute Genome Sequencing Center for Infectious Disease"/>
            <person name="Wu L."/>
            <person name="Ma J."/>
        </authorList>
    </citation>
    <scope>NUCLEOTIDE SEQUENCE [LARGE SCALE GENOMIC DNA]</scope>
    <source>
        <strain evidence="4">CCM 2767</strain>
    </source>
</reference>
<dbReference type="Pfam" id="PF03922">
    <property type="entry name" value="OmpW"/>
    <property type="match status" value="1"/>
</dbReference>
<dbReference type="AlphaFoldDB" id="A0A8J3AXX0"/>
<comment type="subcellular location">
    <subcellularLocation>
        <location evidence="1">Cell outer membrane</location>
    </subcellularLocation>
</comment>
<name>A0A8J3AXX0_9BURK</name>
<evidence type="ECO:0000256" key="1">
    <source>
        <dbReference type="ARBA" id="ARBA00004442"/>
    </source>
</evidence>
<organism evidence="3 4">
    <name type="scientific">Oxalicibacterium faecigallinarum</name>
    <dbReference type="NCBI Taxonomy" id="573741"/>
    <lineage>
        <taxon>Bacteria</taxon>
        <taxon>Pseudomonadati</taxon>
        <taxon>Pseudomonadota</taxon>
        <taxon>Betaproteobacteria</taxon>
        <taxon>Burkholderiales</taxon>
        <taxon>Oxalobacteraceae</taxon>
        <taxon>Oxalicibacterium</taxon>
    </lineage>
</organism>
<feature type="signal peptide" evidence="2">
    <location>
        <begin position="1"/>
        <end position="31"/>
    </location>
</feature>
<dbReference type="InterPro" id="IPR005618">
    <property type="entry name" value="OMPW"/>
</dbReference>
<keyword evidence="2" id="KW-0732">Signal</keyword>
<evidence type="ECO:0000313" key="3">
    <source>
        <dbReference type="EMBL" id="GGI19106.1"/>
    </source>
</evidence>
<feature type="chain" id="PRO_5035310170" evidence="2">
    <location>
        <begin position="32"/>
        <end position="251"/>
    </location>
</feature>
<dbReference type="EMBL" id="BMDI01000001">
    <property type="protein sequence ID" value="GGI19106.1"/>
    <property type="molecule type" value="Genomic_DNA"/>
</dbReference>
<dbReference type="PANTHER" id="PTHR36920:SF1">
    <property type="entry name" value="OUTER MEMBRANE PROTEIN W"/>
    <property type="match status" value="1"/>
</dbReference>
<dbReference type="GO" id="GO:0055085">
    <property type="term" value="P:transmembrane transport"/>
    <property type="evidence" value="ECO:0007669"/>
    <property type="project" value="TreeGrafter"/>
</dbReference>
<evidence type="ECO:0000313" key="4">
    <source>
        <dbReference type="Proteomes" id="UP000642180"/>
    </source>
</evidence>
<dbReference type="GO" id="GO:0009279">
    <property type="term" value="C:cell outer membrane"/>
    <property type="evidence" value="ECO:0007669"/>
    <property type="project" value="UniProtKB-SubCell"/>
</dbReference>
<protein>
    <submittedName>
        <fullName evidence="3">Outer membrane protein</fullName>
    </submittedName>
</protein>
<dbReference type="Gene3D" id="2.40.160.20">
    <property type="match status" value="1"/>
</dbReference>
<keyword evidence="4" id="KW-1185">Reference proteome</keyword>
<proteinExistence type="predicted"/>
<comment type="caution">
    <text evidence="3">The sequence shown here is derived from an EMBL/GenBank/DDBJ whole genome shotgun (WGS) entry which is preliminary data.</text>
</comment>
<evidence type="ECO:0000256" key="2">
    <source>
        <dbReference type="SAM" id="SignalP"/>
    </source>
</evidence>
<dbReference type="InterPro" id="IPR011250">
    <property type="entry name" value="OMP/PagP_B-barrel"/>
</dbReference>
<dbReference type="RefSeq" id="WP_308632717.1">
    <property type="nucleotide sequence ID" value="NZ_BMDI01000001.1"/>
</dbReference>
<sequence>MNRFPSPRMVPRFAAFSFLSALTALSLPAAAQTAGSNVVNIGWFHLYTDDSSQPLRQTSPGSTTFAGSGATVSSADTLGIAYTRFVTDNFAVTLDAGIPPKFKLDGEGTLASRGQLGTAKQWSPAIVAKWFFGEPNAKWRPFVGLGVTHVWYSDVKLSQSLQSLVTFGTPGATATANLSSSWAPVANVGVRYNLDEKWSIGFSLSYIPLDTDAEIIGRSAAGTPISRHVTNLTLDPYVSFLRRLQVLIILC</sequence>
<gene>
    <name evidence="3" type="ORF">GCM10008066_17420</name>
</gene>
<dbReference type="Proteomes" id="UP000642180">
    <property type="component" value="Unassembled WGS sequence"/>
</dbReference>
<dbReference type="SUPFAM" id="SSF56925">
    <property type="entry name" value="OMPA-like"/>
    <property type="match status" value="1"/>
</dbReference>